<evidence type="ECO:0008006" key="4">
    <source>
        <dbReference type="Google" id="ProtNLM"/>
    </source>
</evidence>
<feature type="compositionally biased region" description="Gly residues" evidence="1">
    <location>
        <begin position="60"/>
        <end position="69"/>
    </location>
</feature>
<gene>
    <name evidence="2" type="ORF">GCM10025864_13650</name>
</gene>
<evidence type="ECO:0000256" key="1">
    <source>
        <dbReference type="SAM" id="MobiDB-lite"/>
    </source>
</evidence>
<dbReference type="Pfam" id="PF03640">
    <property type="entry name" value="Lipoprotein_15"/>
    <property type="match status" value="2"/>
</dbReference>
<accession>A0ABQ6HYM4</accession>
<dbReference type="PANTHER" id="PTHR39335:SF1">
    <property type="entry name" value="BLL4220 PROTEIN"/>
    <property type="match status" value="1"/>
</dbReference>
<dbReference type="EMBL" id="BSUK01000001">
    <property type="protein sequence ID" value="GMA23606.1"/>
    <property type="molecule type" value="Genomic_DNA"/>
</dbReference>
<feature type="compositionally biased region" description="Basic and acidic residues" evidence="1">
    <location>
        <begin position="20"/>
        <end position="35"/>
    </location>
</feature>
<protein>
    <recommendedName>
        <fullName evidence="4">Lipoprotein with Yx(FWY)xxD motif</fullName>
    </recommendedName>
</protein>
<dbReference type="Proteomes" id="UP001157091">
    <property type="component" value="Unassembled WGS sequence"/>
</dbReference>
<proteinExistence type="predicted"/>
<sequence length="216" mass="21399">MNRPPPHLVSGVRSARPRHRRDDVGGGREEHDMGRRTARAGAVGLALAGALALAACSSGDSGGSGGGGTDPAPSTAAGSGGAVEVEAHQGDLGTYLTDSKGNTLYLFVADPAGKSTCSGSCAAAWPPLVASGKPTAGDGVDAAKLTTIMRDDGSEQVAYDGHALYYFVKDTSAGATTGQGVDGFGALWWVVAPSGSAITSMAGSSPSQSSQGDLGY</sequence>
<dbReference type="InterPro" id="IPR005297">
    <property type="entry name" value="Lipoprotein_repeat"/>
</dbReference>
<reference evidence="3" key="1">
    <citation type="journal article" date="2019" name="Int. J. Syst. Evol. Microbiol.">
        <title>The Global Catalogue of Microorganisms (GCM) 10K type strain sequencing project: providing services to taxonomists for standard genome sequencing and annotation.</title>
        <authorList>
            <consortium name="The Broad Institute Genomics Platform"/>
            <consortium name="The Broad Institute Genome Sequencing Center for Infectious Disease"/>
            <person name="Wu L."/>
            <person name="Ma J."/>
        </authorList>
    </citation>
    <scope>NUCLEOTIDE SEQUENCE [LARGE SCALE GENOMIC DNA]</scope>
    <source>
        <strain evidence="3">NBRC 106348</strain>
    </source>
</reference>
<feature type="region of interest" description="Disordered" evidence="1">
    <location>
        <begin position="58"/>
        <end position="81"/>
    </location>
</feature>
<dbReference type="PANTHER" id="PTHR39335">
    <property type="entry name" value="BLL4220 PROTEIN"/>
    <property type="match status" value="1"/>
</dbReference>
<name>A0ABQ6HYM4_9MICO</name>
<feature type="region of interest" description="Disordered" evidence="1">
    <location>
        <begin position="1"/>
        <end position="37"/>
    </location>
</feature>
<evidence type="ECO:0000313" key="2">
    <source>
        <dbReference type="EMBL" id="GMA23606.1"/>
    </source>
</evidence>
<comment type="caution">
    <text evidence="2">The sequence shown here is derived from an EMBL/GenBank/DDBJ whole genome shotgun (WGS) entry which is preliminary data.</text>
</comment>
<keyword evidence="3" id="KW-1185">Reference proteome</keyword>
<evidence type="ECO:0000313" key="3">
    <source>
        <dbReference type="Proteomes" id="UP001157091"/>
    </source>
</evidence>
<organism evidence="2 3">
    <name type="scientific">Luteimicrobium album</name>
    <dbReference type="NCBI Taxonomy" id="1054550"/>
    <lineage>
        <taxon>Bacteria</taxon>
        <taxon>Bacillati</taxon>
        <taxon>Actinomycetota</taxon>
        <taxon>Actinomycetes</taxon>
        <taxon>Micrococcales</taxon>
        <taxon>Luteimicrobium</taxon>
    </lineage>
</organism>